<feature type="transmembrane region" description="Helical" evidence="1">
    <location>
        <begin position="313"/>
        <end position="331"/>
    </location>
</feature>
<dbReference type="SMART" id="SM00052">
    <property type="entry name" value="EAL"/>
    <property type="match status" value="1"/>
</dbReference>
<protein>
    <submittedName>
        <fullName evidence="3">EAL domain-containing protein</fullName>
    </submittedName>
</protein>
<feature type="transmembrane region" description="Helical" evidence="1">
    <location>
        <begin position="257"/>
        <end position="276"/>
    </location>
</feature>
<evidence type="ECO:0000256" key="1">
    <source>
        <dbReference type="SAM" id="Phobius"/>
    </source>
</evidence>
<reference evidence="3 4" key="1">
    <citation type="submission" date="2024-11" db="EMBL/GenBank/DDBJ databases">
        <title>The Natural Products Discovery Center: Release of the First 8490 Sequenced Strains for Exploring Actinobacteria Biosynthetic Diversity.</title>
        <authorList>
            <person name="Kalkreuter E."/>
            <person name="Kautsar S.A."/>
            <person name="Yang D."/>
            <person name="Bader C.D."/>
            <person name="Teijaro C.N."/>
            <person name="Fluegel L."/>
            <person name="Davis C.M."/>
            <person name="Simpson J.R."/>
            <person name="Lauterbach L."/>
            <person name="Steele A.D."/>
            <person name="Gui C."/>
            <person name="Meng S."/>
            <person name="Li G."/>
            <person name="Viehrig K."/>
            <person name="Ye F."/>
            <person name="Su P."/>
            <person name="Kiefer A.F."/>
            <person name="Nichols A."/>
            <person name="Cepeda A.J."/>
            <person name="Yan W."/>
            <person name="Fan B."/>
            <person name="Jiang Y."/>
            <person name="Adhikari A."/>
            <person name="Zheng C.-J."/>
            <person name="Schuster L."/>
            <person name="Cowan T.M."/>
            <person name="Smanski M.J."/>
            <person name="Chevrette M.G."/>
            <person name="De Carvalho L.P.S."/>
            <person name="Shen B."/>
        </authorList>
    </citation>
    <scope>NUCLEOTIDE SEQUENCE [LARGE SCALE GENOMIC DNA]</scope>
    <source>
        <strain evidence="3 4">NPDC078403</strain>
    </source>
</reference>
<feature type="transmembrane region" description="Helical" evidence="1">
    <location>
        <begin position="192"/>
        <end position="213"/>
    </location>
</feature>
<dbReference type="RefSeq" id="WP_182762201.1">
    <property type="nucleotide sequence ID" value="NZ_JBJDOT010000002.1"/>
</dbReference>
<keyword evidence="1" id="KW-0812">Transmembrane</keyword>
<dbReference type="Pfam" id="PF07695">
    <property type="entry name" value="7TMR-DISM_7TM"/>
    <property type="match status" value="1"/>
</dbReference>
<dbReference type="InterPro" id="IPR011622">
    <property type="entry name" value="7TMR_DISM_rcpt_extracell_dom2"/>
</dbReference>
<keyword evidence="1" id="KW-0472">Membrane</keyword>
<evidence type="ECO:0000313" key="3">
    <source>
        <dbReference type="EMBL" id="MFK3862697.1"/>
    </source>
</evidence>
<keyword evidence="1" id="KW-1133">Transmembrane helix</keyword>
<feature type="transmembrane region" description="Helical" evidence="1">
    <location>
        <begin position="372"/>
        <end position="392"/>
    </location>
</feature>
<evidence type="ECO:0000259" key="2">
    <source>
        <dbReference type="PROSITE" id="PS50883"/>
    </source>
</evidence>
<organism evidence="3 4">
    <name type="scientific">Pseudoalteromonas rhizosphaerae</name>
    <dbReference type="NCBI Taxonomy" id="2518973"/>
    <lineage>
        <taxon>Bacteria</taxon>
        <taxon>Pseudomonadati</taxon>
        <taxon>Pseudomonadota</taxon>
        <taxon>Gammaproteobacteria</taxon>
        <taxon>Alteromonadales</taxon>
        <taxon>Pseudoalteromonadaceae</taxon>
        <taxon>Pseudoalteromonas</taxon>
    </lineage>
</organism>
<gene>
    <name evidence="3" type="ORF">ACI2JU_02280</name>
</gene>
<dbReference type="InterPro" id="IPR035919">
    <property type="entry name" value="EAL_sf"/>
</dbReference>
<dbReference type="PANTHER" id="PTHR33121:SF70">
    <property type="entry name" value="SIGNALING PROTEIN YKOW"/>
    <property type="match status" value="1"/>
</dbReference>
<dbReference type="Gene3D" id="2.60.40.2380">
    <property type="match status" value="1"/>
</dbReference>
<keyword evidence="4" id="KW-1185">Reference proteome</keyword>
<dbReference type="InterPro" id="IPR050706">
    <property type="entry name" value="Cyclic-di-GMP_PDE-like"/>
</dbReference>
<name>A0ABW8KS90_9GAMM</name>
<accession>A0ABW8KS90</accession>
<comment type="caution">
    <text evidence="3">The sequence shown here is derived from an EMBL/GenBank/DDBJ whole genome shotgun (WGS) entry which is preliminary data.</text>
</comment>
<feature type="transmembrane region" description="Helical" evidence="1">
    <location>
        <begin position="343"/>
        <end position="360"/>
    </location>
</feature>
<dbReference type="CDD" id="cd01948">
    <property type="entry name" value="EAL"/>
    <property type="match status" value="1"/>
</dbReference>
<dbReference type="Proteomes" id="UP001620262">
    <property type="component" value="Unassembled WGS sequence"/>
</dbReference>
<feature type="domain" description="EAL" evidence="2">
    <location>
        <begin position="582"/>
        <end position="836"/>
    </location>
</feature>
<dbReference type="PROSITE" id="PS50883">
    <property type="entry name" value="EAL"/>
    <property type="match status" value="1"/>
</dbReference>
<dbReference type="Pfam" id="PF00563">
    <property type="entry name" value="EAL"/>
    <property type="match status" value="1"/>
</dbReference>
<dbReference type="InterPro" id="IPR001633">
    <property type="entry name" value="EAL_dom"/>
</dbReference>
<dbReference type="Pfam" id="PF07696">
    <property type="entry name" value="7TMR-DISMED2"/>
    <property type="match status" value="1"/>
</dbReference>
<feature type="transmembrane region" description="Helical" evidence="1">
    <location>
        <begin position="220"/>
        <end position="245"/>
    </location>
</feature>
<dbReference type="SUPFAM" id="SSF141868">
    <property type="entry name" value="EAL domain-like"/>
    <property type="match status" value="1"/>
</dbReference>
<dbReference type="EMBL" id="JBJDOT010000002">
    <property type="protein sequence ID" value="MFK3862697.1"/>
    <property type="molecule type" value="Genomic_DNA"/>
</dbReference>
<feature type="transmembrane region" description="Helical" evidence="1">
    <location>
        <begin position="288"/>
        <end position="307"/>
    </location>
</feature>
<dbReference type="InterPro" id="IPR011623">
    <property type="entry name" value="7TMR_DISM_rcpt_extracell_dom1"/>
</dbReference>
<dbReference type="Gene3D" id="3.20.20.450">
    <property type="entry name" value="EAL domain"/>
    <property type="match status" value="1"/>
</dbReference>
<evidence type="ECO:0000313" key="4">
    <source>
        <dbReference type="Proteomes" id="UP001620262"/>
    </source>
</evidence>
<dbReference type="PANTHER" id="PTHR33121">
    <property type="entry name" value="CYCLIC DI-GMP PHOSPHODIESTERASE PDEF"/>
    <property type="match status" value="1"/>
</dbReference>
<proteinExistence type="predicted"/>
<sequence length="839" mass="95307">MEQQPFKYHIIALFILSILLFIVYTFANHLATPTRYTINKTAAVYLAQSYRIDPSKSLTLTAFLDESNSRIAEPFDTIPWGLKSQNYWLLMKLDNRTAVSKELYAHFDNPMIDYLTVYQLDNQGQLINTFNLGDRQTGLSLFEYSVPHIEFTVAAQNQSFLVIKIDTTGISKTPINLYGEAEFKDLLRAQTAIWGIFVGVLIMAALYNLVLYFGIRDRVYLIYIGYILSALILMGSVLGFGFYLWPVSLQKLFNLHIVVSNYAIAFFTLSFCTMFLRYHKDKCWRYKLSLILLGLMFVLGFASFFIVEYISSQIFFAVLVLLYIVCIILIYNKLLSGFRWAKFYMISWIPLIIGAAIQPLELTGVLEYSFTTRHAFLVAILCEVILMAMALADRVRYQREKALYHATHTEQTKLLNSAMLKQAYMTLQLNQRTASLCLIRITDFNSLSHILNQTQSCQLVVAIAKSLELQLSKEREFINLDNNLDTYPRIADLSNGVLAFISIKTQSAQSLHDKLTKIRKSLPKHHPVQGFDLQLNYAMGYCILDGESGFDTWLQNGYFSLTEAPQTSYPNNHSKVMPVTMNISLAAAFQNALKTNQLTIYHQPQIDLRSGQTIGSEALLRWPNAPYEQINIEALILLAERTGLINELTLWVLDQACQDIAKFNHAGFFKHKVSVNLSAKNLMIHNLIEKIENTLLKHNVPAKQLKFELTESALIANQQQMISLVEQLTRLGIEVILDDFGTGYSSLNCFVSYNFSTLKVDKSFIIGLPTHSANRVIVKAAIEMAHSLGLKVTVEGVEDVTTQQLLKAMGADYGQGYYYSKAIAVDDYLLWLAENKQAN</sequence>
<feature type="transmembrane region" description="Helical" evidence="1">
    <location>
        <begin position="7"/>
        <end position="27"/>
    </location>
</feature>